<proteinExistence type="predicted"/>
<gene>
    <name evidence="6" type="ORF">TWF679_008921</name>
</gene>
<dbReference type="PANTHER" id="PTHR23507">
    <property type="entry name" value="ZGC:174356"/>
    <property type="match status" value="1"/>
</dbReference>
<protein>
    <submittedName>
        <fullName evidence="6">Uncharacterized protein</fullName>
    </submittedName>
</protein>
<evidence type="ECO:0000256" key="4">
    <source>
        <dbReference type="ARBA" id="ARBA00023136"/>
    </source>
</evidence>
<name>A0A8H8VJV9_ORBOL</name>
<evidence type="ECO:0000256" key="3">
    <source>
        <dbReference type="ARBA" id="ARBA00022989"/>
    </source>
</evidence>
<sequence>MAHSRPVVTPRPEAAIQYISLNIVPEDIDVNQSYSLVQVNFRNPLLSLSFLIAADFSVAAPKTTAKAKTPYRNHIIALFAFLLLTEASNDIQIAPMTVIMESIICKNYYGDTNTINSTTSTTLDLADFSSSWAAADDRRCKIEPVQSELAHMWKESGTGAGDVRVDTGEGVDSSSLLVARSIAIANQLAICIFSSNWWWKPYSGVSNLYDNDRSHSSRTSYVSKKFDWDISEASLLTSYRAALNLILSLVLLPLASHLFRTRLHMATEVKDLWLTRFSASVLCLGSALMALAPNLFFLVSGLTIFAHGYGLSALIHSLAASVVEPRHIVILYNAMHMGTYPYLLLAPRDVESSLDTLTSDIWVLKYVLPIYMA</sequence>
<dbReference type="GO" id="GO:0016020">
    <property type="term" value="C:membrane"/>
    <property type="evidence" value="ECO:0007669"/>
    <property type="project" value="UniProtKB-SubCell"/>
</dbReference>
<dbReference type="GO" id="GO:0022857">
    <property type="term" value="F:transmembrane transporter activity"/>
    <property type="evidence" value="ECO:0007669"/>
    <property type="project" value="TreeGrafter"/>
</dbReference>
<evidence type="ECO:0000256" key="2">
    <source>
        <dbReference type="ARBA" id="ARBA00022692"/>
    </source>
</evidence>
<comment type="caution">
    <text evidence="6">The sequence shown here is derived from an EMBL/GenBank/DDBJ whole genome shotgun (WGS) entry which is preliminary data.</text>
</comment>
<keyword evidence="4 5" id="KW-0472">Membrane</keyword>
<keyword evidence="2 5" id="KW-0812">Transmembrane</keyword>
<comment type="subcellular location">
    <subcellularLocation>
        <location evidence="1">Membrane</location>
        <topology evidence="1">Multi-pass membrane protein</topology>
    </subcellularLocation>
</comment>
<feature type="transmembrane region" description="Helical" evidence="5">
    <location>
        <begin position="279"/>
        <end position="298"/>
    </location>
</feature>
<dbReference type="SUPFAM" id="SSF103473">
    <property type="entry name" value="MFS general substrate transporter"/>
    <property type="match status" value="1"/>
</dbReference>
<evidence type="ECO:0000256" key="1">
    <source>
        <dbReference type="ARBA" id="ARBA00004141"/>
    </source>
</evidence>
<organism evidence="6 7">
    <name type="scientific">Orbilia oligospora</name>
    <name type="common">Nematode-trapping fungus</name>
    <name type="synonym">Arthrobotrys oligospora</name>
    <dbReference type="NCBI Taxonomy" id="2813651"/>
    <lineage>
        <taxon>Eukaryota</taxon>
        <taxon>Fungi</taxon>
        <taxon>Dikarya</taxon>
        <taxon>Ascomycota</taxon>
        <taxon>Pezizomycotina</taxon>
        <taxon>Orbiliomycetes</taxon>
        <taxon>Orbiliales</taxon>
        <taxon>Orbiliaceae</taxon>
        <taxon>Orbilia</taxon>
    </lineage>
</organism>
<dbReference type="PANTHER" id="PTHR23507:SF1">
    <property type="entry name" value="FI18259P1-RELATED"/>
    <property type="match status" value="1"/>
</dbReference>
<evidence type="ECO:0000313" key="7">
    <source>
        <dbReference type="Proteomes" id="UP000614610"/>
    </source>
</evidence>
<reference evidence="6" key="1">
    <citation type="submission" date="2019-06" db="EMBL/GenBank/DDBJ databases">
        <authorList>
            <person name="Palmer J.M."/>
        </authorList>
    </citation>
    <scope>NUCLEOTIDE SEQUENCE</scope>
    <source>
        <strain evidence="6">TWF679</strain>
    </source>
</reference>
<evidence type="ECO:0000313" key="6">
    <source>
        <dbReference type="EMBL" id="KAF3220725.1"/>
    </source>
</evidence>
<feature type="transmembrane region" description="Helical" evidence="5">
    <location>
        <begin position="241"/>
        <end position="259"/>
    </location>
</feature>
<dbReference type="AlphaFoldDB" id="A0A8H8VJV9"/>
<dbReference type="EMBL" id="WIWT01000006">
    <property type="protein sequence ID" value="KAF3220725.1"/>
    <property type="molecule type" value="Genomic_DNA"/>
</dbReference>
<evidence type="ECO:0000256" key="5">
    <source>
        <dbReference type="SAM" id="Phobius"/>
    </source>
</evidence>
<accession>A0A8H8VJV9</accession>
<keyword evidence="3 5" id="KW-1133">Transmembrane helix</keyword>
<dbReference type="InterPro" id="IPR036259">
    <property type="entry name" value="MFS_trans_sf"/>
</dbReference>
<dbReference type="Proteomes" id="UP000614610">
    <property type="component" value="Unassembled WGS sequence"/>
</dbReference>
<dbReference type="OrthoDB" id="194139at2759"/>
<feature type="transmembrane region" description="Helical" evidence="5">
    <location>
        <begin position="304"/>
        <end position="323"/>
    </location>
</feature>